<reference evidence="2 3" key="1">
    <citation type="journal article" date="2013" name="Curr. Biol.">
        <title>The Genome of the Foraminiferan Reticulomyxa filosa.</title>
        <authorList>
            <person name="Glockner G."/>
            <person name="Hulsmann N."/>
            <person name="Schleicher M."/>
            <person name="Noegel A.A."/>
            <person name="Eichinger L."/>
            <person name="Gallinger C."/>
            <person name="Pawlowski J."/>
            <person name="Sierra R."/>
            <person name="Euteneuer U."/>
            <person name="Pillet L."/>
            <person name="Moustafa A."/>
            <person name="Platzer M."/>
            <person name="Groth M."/>
            <person name="Szafranski K."/>
            <person name="Schliwa M."/>
        </authorList>
    </citation>
    <scope>NUCLEOTIDE SEQUENCE [LARGE SCALE GENOMIC DNA]</scope>
</reference>
<dbReference type="Proteomes" id="UP000023152">
    <property type="component" value="Unassembled WGS sequence"/>
</dbReference>
<dbReference type="InterPro" id="IPR027417">
    <property type="entry name" value="P-loop_NTPase"/>
</dbReference>
<dbReference type="InterPro" id="IPR000185">
    <property type="entry name" value="SecA"/>
</dbReference>
<evidence type="ECO:0000313" key="3">
    <source>
        <dbReference type="Proteomes" id="UP000023152"/>
    </source>
</evidence>
<dbReference type="PROSITE" id="PS51194">
    <property type="entry name" value="HELICASE_CTER"/>
    <property type="match status" value="1"/>
</dbReference>
<evidence type="ECO:0000259" key="1">
    <source>
        <dbReference type="PROSITE" id="PS51194"/>
    </source>
</evidence>
<organism evidence="2 3">
    <name type="scientific">Reticulomyxa filosa</name>
    <dbReference type="NCBI Taxonomy" id="46433"/>
    <lineage>
        <taxon>Eukaryota</taxon>
        <taxon>Sar</taxon>
        <taxon>Rhizaria</taxon>
        <taxon>Retaria</taxon>
        <taxon>Foraminifera</taxon>
        <taxon>Monothalamids</taxon>
        <taxon>Reticulomyxidae</taxon>
        <taxon>Reticulomyxa</taxon>
    </lineage>
</organism>
<dbReference type="GO" id="GO:0006605">
    <property type="term" value="P:protein targeting"/>
    <property type="evidence" value="ECO:0007669"/>
    <property type="project" value="InterPro"/>
</dbReference>
<protein>
    <recommendedName>
        <fullName evidence="1">Helicase C-terminal domain-containing protein</fullName>
    </recommendedName>
</protein>
<dbReference type="GO" id="GO:0006886">
    <property type="term" value="P:intracellular protein transport"/>
    <property type="evidence" value="ECO:0007669"/>
    <property type="project" value="InterPro"/>
</dbReference>
<dbReference type="OrthoDB" id="7614088at2759"/>
<dbReference type="PANTHER" id="PTHR30612">
    <property type="entry name" value="SECA INNER MEMBRANE COMPONENT OF SEC PROTEIN SECRETION SYSTEM"/>
    <property type="match status" value="1"/>
</dbReference>
<dbReference type="EMBL" id="ASPP01003559">
    <property type="protein sequence ID" value="ETO33242.1"/>
    <property type="molecule type" value="Genomic_DNA"/>
</dbReference>
<dbReference type="InterPro" id="IPR036465">
    <property type="entry name" value="vWFA_dom_sf"/>
</dbReference>
<dbReference type="GO" id="GO:0005524">
    <property type="term" value="F:ATP binding"/>
    <property type="evidence" value="ECO:0007669"/>
    <property type="project" value="InterPro"/>
</dbReference>
<evidence type="ECO:0000313" key="2">
    <source>
        <dbReference type="EMBL" id="ETO33242.1"/>
    </source>
</evidence>
<comment type="caution">
    <text evidence="2">The sequence shown here is derived from an EMBL/GenBank/DDBJ whole genome shotgun (WGS) entry which is preliminary data.</text>
</comment>
<dbReference type="SUPFAM" id="SSF52540">
    <property type="entry name" value="P-loop containing nucleoside triphosphate hydrolases"/>
    <property type="match status" value="1"/>
</dbReference>
<sequence length="660" mass="75140">MSCYSPAAILRHDTITKLIDYIWNNKSANLKLNNVKQSNEYKACCNILKGWDSLLDEAIKDMLSDVQDFTSHGYQVSNDKIGYKEQDSICYNIRYGYKTLFAYYHEHAQNNISNKSLKDNIFISFQIGNFSYAEVPRNFYCIMGVSGTLKTLSPPEQEVVEEDYHVSKHTYMPSLFSDNNLVFAEKKDILIVSESDYFITLKKEIDDRITGKNPGTKRAVLVFFESKKQLTEFYESSNFLELKSSAIVMTEENSFEEKESFIKRATSSGRIGLYTKAFGRGTDFICRDQVVNANGGAHVIQTFLSEEVSEEVQIKGRTARQGGNGSYSLVLSDKSLERFLITKDEIEKARSAGDFYPLLNEKRNSFFKDQYADSKKYVAFAAKEHEFSEKLITAVKKNDVNTVKKMLCERNRGTEEKKSSRTIVLMDATGSMDRLLQKAKHAVRIMFERISTILKDNGEPPNSFEMQFVVYRNYNAPEDMILQSSTWESKPENLHNFMECVKADYGWGNEAIEIGLVHINREVQKGTVSQIILIGDAAANTKEEVINKRKDSKKNKLGENYWKNTKLFSHPTYYENELALLRQHNIPVHAFYVDQKAQQNFLQIANITGGRCENLAINSKKGSDQLTDLVSEVVLKNAGGSKGNALVDAYRAKFASKSHV</sequence>
<accession>X6P6J7</accession>
<name>X6P6J7_RETFI</name>
<dbReference type="AlphaFoldDB" id="X6P6J7"/>
<dbReference type="PANTHER" id="PTHR30612:SF0">
    <property type="entry name" value="CHLOROPLAST PROTEIN-TRANSPORTING ATPASE"/>
    <property type="match status" value="1"/>
</dbReference>
<keyword evidence="3" id="KW-1185">Reference proteome</keyword>
<dbReference type="Gene3D" id="3.40.50.300">
    <property type="entry name" value="P-loop containing nucleotide triphosphate hydrolases"/>
    <property type="match status" value="1"/>
</dbReference>
<dbReference type="Pfam" id="PF00271">
    <property type="entry name" value="Helicase_C"/>
    <property type="match status" value="1"/>
</dbReference>
<dbReference type="Gene3D" id="3.40.50.410">
    <property type="entry name" value="von Willebrand factor, type A domain"/>
    <property type="match status" value="1"/>
</dbReference>
<dbReference type="SUPFAM" id="SSF53300">
    <property type="entry name" value="vWA-like"/>
    <property type="match status" value="1"/>
</dbReference>
<dbReference type="InterPro" id="IPR001650">
    <property type="entry name" value="Helicase_C-like"/>
</dbReference>
<proteinExistence type="predicted"/>
<feature type="domain" description="Helicase C-terminal" evidence="1">
    <location>
        <begin position="193"/>
        <end position="363"/>
    </location>
</feature>
<gene>
    <name evidence="2" type="ORF">RFI_03863</name>
</gene>
<dbReference type="OMA" id="HINREVQ"/>